<dbReference type="Pfam" id="PF16878">
    <property type="entry name" value="SIX1_SD"/>
    <property type="match status" value="1"/>
</dbReference>
<dbReference type="Gene3D" id="1.10.10.60">
    <property type="entry name" value="Homeodomain-like"/>
    <property type="match status" value="1"/>
</dbReference>
<dbReference type="PANTHER" id="PTHR10390:SF44">
    <property type="entry name" value="SIX HOMEOBOX 4"/>
    <property type="match status" value="1"/>
</dbReference>
<dbReference type="PANTHER" id="PTHR10390">
    <property type="entry name" value="HOMEOBOX PROTEIN SIX"/>
    <property type="match status" value="1"/>
</dbReference>
<evidence type="ECO:0000313" key="10">
    <source>
        <dbReference type="EMBL" id="CDG66687.1"/>
    </source>
</evidence>
<keyword evidence="3" id="KW-0217">Developmental protein</keyword>
<dbReference type="Pfam" id="PF00046">
    <property type="entry name" value="Homeodomain"/>
    <property type="match status" value="1"/>
</dbReference>
<reference evidence="10" key="1">
    <citation type="journal article" date="2013" name="Genome Biol. Evol.">
        <title>Punctuated emergences of genetic and phenotypic innovations in eumetazoan, bilaterian, euteleostome, and hominidae ancestors.</title>
        <authorList>
            <person name="Wenger Y."/>
            <person name="Galliot B."/>
        </authorList>
    </citation>
    <scope>NUCLEOTIDE SEQUENCE</scope>
    <source>
        <tissue evidence="10">Whole animals</tissue>
    </source>
</reference>
<keyword evidence="5 7" id="KW-0371">Homeobox</keyword>
<accession>T2M3Z6</accession>
<dbReference type="InterPro" id="IPR031701">
    <property type="entry name" value="SIX1_SD"/>
</dbReference>
<evidence type="ECO:0000256" key="3">
    <source>
        <dbReference type="ARBA" id="ARBA00022473"/>
    </source>
</evidence>
<dbReference type="GO" id="GO:0000978">
    <property type="term" value="F:RNA polymerase II cis-regulatory region sequence-specific DNA binding"/>
    <property type="evidence" value="ECO:0007669"/>
    <property type="project" value="TreeGrafter"/>
</dbReference>
<feature type="DNA-binding region" description="Homeobox" evidence="7">
    <location>
        <begin position="146"/>
        <end position="196"/>
    </location>
</feature>
<dbReference type="SMART" id="SM00389">
    <property type="entry name" value="HOX"/>
    <property type="match status" value="1"/>
</dbReference>
<evidence type="ECO:0000256" key="6">
    <source>
        <dbReference type="ARBA" id="ARBA00023242"/>
    </source>
</evidence>
<dbReference type="PROSITE" id="PS00027">
    <property type="entry name" value="HOMEOBOX_1"/>
    <property type="match status" value="1"/>
</dbReference>
<evidence type="ECO:0000256" key="1">
    <source>
        <dbReference type="ARBA" id="ARBA00004123"/>
    </source>
</evidence>
<dbReference type="InterPro" id="IPR001356">
    <property type="entry name" value="HD"/>
</dbReference>
<dbReference type="FunFam" id="1.10.10.60:FF:000046">
    <property type="entry name" value="SIX homeobox 3"/>
    <property type="match status" value="1"/>
</dbReference>
<comment type="similarity">
    <text evidence="2">Belongs to the SIX/Sine oculis homeobox family.</text>
</comment>
<dbReference type="GO" id="GO:0005634">
    <property type="term" value="C:nucleus"/>
    <property type="evidence" value="ECO:0007669"/>
    <property type="project" value="UniProtKB-SubCell"/>
</dbReference>
<dbReference type="PROSITE" id="PS50071">
    <property type="entry name" value="HOMEOBOX_2"/>
    <property type="match status" value="1"/>
</dbReference>
<evidence type="ECO:0000256" key="2">
    <source>
        <dbReference type="ARBA" id="ARBA00008161"/>
    </source>
</evidence>
<sequence length="300" mass="35267">MSNIGSLDTSELQKHVNAIDSYTYDQIDCVCEALIQSQDFNTLAKFLWSIPRNDIVRNSEHVVKAKAHVAMYQERYRELYNILENHKFKSENHPILQQMWHDAHYLDAEKMRGRPLGAVEKYRIRRKYPLPRTIWDGEETVYCFKEKSRQVLRDWYENNKYPTPQDKRILAKRTELTLVQVSNWFKNRRQRDKPQSDSGDEKPSSIRHICYEIINVGGGILIAVNILINSLPDIQFKSCLEENHHTQIVTFPTFQNSCVKELKSMLDLIITDEQDKLIFLTQAKTLGYTPEGQVHFNYSL</sequence>
<keyword evidence="4 7" id="KW-0238">DNA-binding</keyword>
<evidence type="ECO:0000256" key="7">
    <source>
        <dbReference type="PROSITE-ProRule" id="PRU00108"/>
    </source>
</evidence>
<proteinExistence type="evidence at transcript level"/>
<dbReference type="CDD" id="cd00086">
    <property type="entry name" value="homeodomain"/>
    <property type="match status" value="1"/>
</dbReference>
<evidence type="ECO:0000256" key="8">
    <source>
        <dbReference type="RuleBase" id="RU000682"/>
    </source>
</evidence>
<dbReference type="EMBL" id="HAAD01000455">
    <property type="protein sequence ID" value="CDG66687.1"/>
    <property type="molecule type" value="mRNA"/>
</dbReference>
<feature type="domain" description="Homeobox" evidence="9">
    <location>
        <begin position="144"/>
        <end position="195"/>
    </location>
</feature>
<dbReference type="AlphaFoldDB" id="T2M3Z6"/>
<protein>
    <submittedName>
        <fullName evidence="10">Homeobox protein SIX4</fullName>
    </submittedName>
</protein>
<dbReference type="InterPro" id="IPR009057">
    <property type="entry name" value="Homeodomain-like_sf"/>
</dbReference>
<comment type="subcellular location">
    <subcellularLocation>
        <location evidence="1 7 8">Nucleus</location>
    </subcellularLocation>
</comment>
<name>T2M3Z6_HYDVU</name>
<dbReference type="OrthoDB" id="3501850at2759"/>
<evidence type="ECO:0000259" key="9">
    <source>
        <dbReference type="PROSITE" id="PS50071"/>
    </source>
</evidence>
<dbReference type="InterPro" id="IPR017970">
    <property type="entry name" value="Homeobox_CS"/>
</dbReference>
<dbReference type="SUPFAM" id="SSF46689">
    <property type="entry name" value="Homeodomain-like"/>
    <property type="match status" value="1"/>
</dbReference>
<organism evidence="10">
    <name type="scientific">Hydra vulgaris</name>
    <name type="common">Hydra</name>
    <name type="synonym">Hydra attenuata</name>
    <dbReference type="NCBI Taxonomy" id="6087"/>
    <lineage>
        <taxon>Eukaryota</taxon>
        <taxon>Metazoa</taxon>
        <taxon>Cnidaria</taxon>
        <taxon>Hydrozoa</taxon>
        <taxon>Hydroidolina</taxon>
        <taxon>Anthoathecata</taxon>
        <taxon>Aplanulata</taxon>
        <taxon>Hydridae</taxon>
        <taxon>Hydra</taxon>
    </lineage>
</organism>
<keyword evidence="6 7" id="KW-0539">Nucleus</keyword>
<dbReference type="GO" id="GO:0000981">
    <property type="term" value="F:DNA-binding transcription factor activity, RNA polymerase II-specific"/>
    <property type="evidence" value="ECO:0007669"/>
    <property type="project" value="InterPro"/>
</dbReference>
<dbReference type="GO" id="GO:0005667">
    <property type="term" value="C:transcription regulator complex"/>
    <property type="evidence" value="ECO:0007669"/>
    <property type="project" value="TreeGrafter"/>
</dbReference>
<evidence type="ECO:0000256" key="5">
    <source>
        <dbReference type="ARBA" id="ARBA00023155"/>
    </source>
</evidence>
<evidence type="ECO:0000256" key="4">
    <source>
        <dbReference type="ARBA" id="ARBA00023125"/>
    </source>
</evidence>
<gene>
    <name evidence="10" type="primary">SIX4</name>
</gene>